<reference evidence="2" key="1">
    <citation type="submission" date="2014-09" db="EMBL/GenBank/DDBJ databases">
        <title>Genome sequence of the luminous mushroom Mycena chlorophos for searching fungal bioluminescence genes.</title>
        <authorList>
            <person name="Tanaka Y."/>
            <person name="Kasuga D."/>
            <person name="Oba Y."/>
            <person name="Hase S."/>
            <person name="Sato K."/>
            <person name="Oba Y."/>
            <person name="Sakakibara Y."/>
        </authorList>
    </citation>
    <scope>NUCLEOTIDE SEQUENCE</scope>
</reference>
<name>A0ABQ0LM82_MYCCL</name>
<protein>
    <submittedName>
        <fullName evidence="2">Uncharacterized protein</fullName>
    </submittedName>
</protein>
<gene>
    <name evidence="2" type="ORF">MCHLO_09289</name>
</gene>
<sequence length="182" mass="18930">MSSTVAPSSVELRAVLLSAQLRARSRLVSVVLPSRALPGDDESTDGSDCDAFDFSDAESDASSMSSAPSSPPLSPIQRKGTVVTPFSAQSQSTNAKAAVYVHPAARARAQAAAGVHKPQLRSSTRAGAICRRPQWSIQTHDIPAAHHGVVPSNTTRTTAYTYAGGVTKVMTGGVMLGARTEL</sequence>
<organism evidence="2 3">
    <name type="scientific">Mycena chlorophos</name>
    <name type="common">Agaric fungus</name>
    <name type="synonym">Agaricus chlorophos</name>
    <dbReference type="NCBI Taxonomy" id="658473"/>
    <lineage>
        <taxon>Eukaryota</taxon>
        <taxon>Fungi</taxon>
        <taxon>Dikarya</taxon>
        <taxon>Basidiomycota</taxon>
        <taxon>Agaricomycotina</taxon>
        <taxon>Agaricomycetes</taxon>
        <taxon>Agaricomycetidae</taxon>
        <taxon>Agaricales</taxon>
        <taxon>Marasmiineae</taxon>
        <taxon>Mycenaceae</taxon>
        <taxon>Mycena</taxon>
    </lineage>
</organism>
<accession>A0ABQ0LM82</accession>
<proteinExistence type="predicted"/>
<dbReference type="Proteomes" id="UP000815677">
    <property type="component" value="Unassembled WGS sequence"/>
</dbReference>
<dbReference type="EMBL" id="DF847660">
    <property type="protein sequence ID" value="GAT52218.1"/>
    <property type="molecule type" value="Genomic_DNA"/>
</dbReference>
<evidence type="ECO:0000256" key="1">
    <source>
        <dbReference type="SAM" id="MobiDB-lite"/>
    </source>
</evidence>
<feature type="region of interest" description="Disordered" evidence="1">
    <location>
        <begin position="36"/>
        <end position="88"/>
    </location>
</feature>
<feature type="compositionally biased region" description="Acidic residues" evidence="1">
    <location>
        <begin position="39"/>
        <end position="59"/>
    </location>
</feature>
<evidence type="ECO:0000313" key="3">
    <source>
        <dbReference type="Proteomes" id="UP000815677"/>
    </source>
</evidence>
<evidence type="ECO:0000313" key="2">
    <source>
        <dbReference type="EMBL" id="GAT52218.1"/>
    </source>
</evidence>
<keyword evidence="3" id="KW-1185">Reference proteome</keyword>